<evidence type="ECO:0000313" key="2">
    <source>
        <dbReference type="Proteomes" id="UP000027586"/>
    </source>
</evidence>
<reference evidence="1" key="1">
    <citation type="submission" date="2013-08" db="EMBL/GenBank/DDBJ databases">
        <title>Gene expansion shapes genome architecture in the human pathogen Lichtheimia corymbifera: an evolutionary genomics analysis in the ancient terrestrial Mucorales (Mucoromycotina).</title>
        <authorList>
            <person name="Schwartze V.U."/>
            <person name="Winter S."/>
            <person name="Shelest E."/>
            <person name="Marcet-Houben M."/>
            <person name="Horn F."/>
            <person name="Wehner S."/>
            <person name="Hoffmann K."/>
            <person name="Riege K."/>
            <person name="Sammeth M."/>
            <person name="Nowrousian M."/>
            <person name="Valiante V."/>
            <person name="Linde J."/>
            <person name="Jacobsen I.D."/>
            <person name="Marz M."/>
            <person name="Brakhage A.A."/>
            <person name="Gabaldon T."/>
            <person name="Bocker S."/>
            <person name="Voigt K."/>
        </authorList>
    </citation>
    <scope>NUCLEOTIDE SEQUENCE [LARGE SCALE GENOMIC DNA]</scope>
    <source>
        <strain evidence="1">FSU 9682</strain>
    </source>
</reference>
<evidence type="ECO:0000313" key="1">
    <source>
        <dbReference type="EMBL" id="CDH50136.1"/>
    </source>
</evidence>
<gene>
    <name evidence="1" type="ORF">LCOR_01859.1</name>
</gene>
<dbReference type="Proteomes" id="UP000027586">
    <property type="component" value="Unassembled WGS sequence"/>
</dbReference>
<dbReference type="AlphaFoldDB" id="A0A068RMG3"/>
<keyword evidence="2" id="KW-1185">Reference proteome</keyword>
<dbReference type="VEuPathDB" id="FungiDB:LCOR_01859.1"/>
<comment type="caution">
    <text evidence="1">The sequence shown here is derived from an EMBL/GenBank/DDBJ whole genome shotgun (WGS) entry which is preliminary data.</text>
</comment>
<name>A0A068RMG3_9FUNG</name>
<proteinExistence type="predicted"/>
<protein>
    <submittedName>
        <fullName evidence="1">Uncharacterized protein</fullName>
    </submittedName>
</protein>
<accession>A0A068RMG3</accession>
<organism evidence="1 2">
    <name type="scientific">Lichtheimia corymbifera JMRC:FSU:9682</name>
    <dbReference type="NCBI Taxonomy" id="1263082"/>
    <lineage>
        <taxon>Eukaryota</taxon>
        <taxon>Fungi</taxon>
        <taxon>Fungi incertae sedis</taxon>
        <taxon>Mucoromycota</taxon>
        <taxon>Mucoromycotina</taxon>
        <taxon>Mucoromycetes</taxon>
        <taxon>Mucorales</taxon>
        <taxon>Lichtheimiaceae</taxon>
        <taxon>Lichtheimia</taxon>
    </lineage>
</organism>
<sequence length="82" mass="9313">MDQLTVCMNMPDSTTNLNFQLFHLQPPLSPILNCCPNQLQRQPTNDCPASTYHVKPTIVLIRLPLTEWQVYGVCTHYNTGVP</sequence>
<dbReference type="EMBL" id="CBTN010000005">
    <property type="protein sequence ID" value="CDH50136.1"/>
    <property type="molecule type" value="Genomic_DNA"/>
</dbReference>